<dbReference type="OrthoDB" id="3064502at2759"/>
<protein>
    <submittedName>
        <fullName evidence="1">Uncharacterized protein</fullName>
    </submittedName>
</protein>
<dbReference type="InParanoid" id="A0A369JMW9"/>
<accession>A0A369JMW9</accession>
<dbReference type="AlphaFoldDB" id="A0A369JMW9"/>
<reference evidence="1" key="1">
    <citation type="submission" date="2018-04" db="EMBL/GenBank/DDBJ databases">
        <title>Whole genome sequencing of Hypsizygus marmoreus.</title>
        <authorList>
            <person name="Choi I.-G."/>
            <person name="Min B."/>
            <person name="Kim J.-G."/>
            <person name="Kim S."/>
            <person name="Oh Y.-L."/>
            <person name="Kong W.-S."/>
            <person name="Park H."/>
            <person name="Jeong J."/>
            <person name="Song E.-S."/>
        </authorList>
    </citation>
    <scope>NUCLEOTIDE SEQUENCE [LARGE SCALE GENOMIC DNA]</scope>
    <source>
        <strain evidence="1">51987-8</strain>
    </source>
</reference>
<dbReference type="Proteomes" id="UP000076154">
    <property type="component" value="Unassembled WGS sequence"/>
</dbReference>
<evidence type="ECO:0000313" key="2">
    <source>
        <dbReference type="Proteomes" id="UP000076154"/>
    </source>
</evidence>
<gene>
    <name evidence="1" type="ORF">Hypma_010874</name>
</gene>
<sequence length="127" mass="14658">MATNPTPTPTTYFGRELPLLTRESIPRSPRLVNSHPTRGPLINLRVLGFSFTMEAQEQWSRDHGIAIEPDDTYLDRVDMCWDYLPPDATVRIPNVGEDLGRVEDIEMIRRVQSILGATERYYPKDIW</sequence>
<organism evidence="1 2">
    <name type="scientific">Hypsizygus marmoreus</name>
    <name type="common">White beech mushroom</name>
    <name type="synonym">Agaricus marmoreus</name>
    <dbReference type="NCBI Taxonomy" id="39966"/>
    <lineage>
        <taxon>Eukaryota</taxon>
        <taxon>Fungi</taxon>
        <taxon>Dikarya</taxon>
        <taxon>Basidiomycota</taxon>
        <taxon>Agaricomycotina</taxon>
        <taxon>Agaricomycetes</taxon>
        <taxon>Agaricomycetidae</taxon>
        <taxon>Agaricales</taxon>
        <taxon>Tricholomatineae</taxon>
        <taxon>Lyophyllaceae</taxon>
        <taxon>Hypsizygus</taxon>
    </lineage>
</organism>
<comment type="caution">
    <text evidence="1">The sequence shown here is derived from an EMBL/GenBank/DDBJ whole genome shotgun (WGS) entry which is preliminary data.</text>
</comment>
<name>A0A369JMW9_HYPMA</name>
<evidence type="ECO:0000313" key="1">
    <source>
        <dbReference type="EMBL" id="RDB21735.1"/>
    </source>
</evidence>
<proteinExistence type="predicted"/>
<dbReference type="EMBL" id="LUEZ02000053">
    <property type="protein sequence ID" value="RDB21735.1"/>
    <property type="molecule type" value="Genomic_DNA"/>
</dbReference>
<keyword evidence="2" id="KW-1185">Reference proteome</keyword>